<dbReference type="Gene3D" id="3.40.50.300">
    <property type="entry name" value="P-loop containing nucleotide triphosphate hydrolases"/>
    <property type="match status" value="1"/>
</dbReference>
<name>A0A1M6LI71_9CLOT</name>
<dbReference type="AlphaFoldDB" id="A0A1M6LI71"/>
<reference evidence="6 7" key="1">
    <citation type="submission" date="2016-11" db="EMBL/GenBank/DDBJ databases">
        <authorList>
            <person name="Jaros S."/>
            <person name="Januszkiewicz K."/>
            <person name="Wedrychowicz H."/>
        </authorList>
    </citation>
    <scope>NUCLEOTIDE SEQUENCE [LARGE SCALE GENOMIC DNA]</scope>
    <source>
        <strain evidence="6 7">DSM 3090</strain>
    </source>
</reference>
<evidence type="ECO:0000256" key="2">
    <source>
        <dbReference type="ARBA" id="ARBA00022840"/>
    </source>
</evidence>
<dbReference type="InterPro" id="IPR027417">
    <property type="entry name" value="P-loop_NTPase"/>
</dbReference>
<dbReference type="InterPro" id="IPR003593">
    <property type="entry name" value="AAA+_ATPase"/>
</dbReference>
<evidence type="ECO:0000259" key="5">
    <source>
        <dbReference type="SMART" id="SM00382"/>
    </source>
</evidence>
<dbReference type="Pfam" id="PF00004">
    <property type="entry name" value="AAA"/>
    <property type="match status" value="1"/>
</dbReference>
<feature type="domain" description="AAA+ ATPase" evidence="5">
    <location>
        <begin position="266"/>
        <end position="403"/>
    </location>
</feature>
<keyword evidence="7" id="KW-1185">Reference proteome</keyword>
<dbReference type="OrthoDB" id="9806903at2"/>
<evidence type="ECO:0000256" key="3">
    <source>
        <dbReference type="ARBA" id="ARBA00038088"/>
    </source>
</evidence>
<evidence type="ECO:0000256" key="4">
    <source>
        <dbReference type="ARBA" id="ARBA00040480"/>
    </source>
</evidence>
<sequence>MSERSIIDKLTLYMDAQYPIIHLDTYEEGRAERILGEACRNYQIFEWNTAKGFVDFQSKENLDEGLNSLEMVLSYFNQIQKSDLNGKAIIIKDIQHYIKDFKIITKIKDLVHLIINGIDLKIFFIGPMRKFPIDIGEFVTIFELEPLTKEDIEKIINNFVREYEIEIIDKAFIKELAMLFQGLTEYEIENILSLAYTSYGEISSRIRPLVLNEKAKVVKKSDVLTMINHNTKFDEIGGLKNLKQWLLRKSIIYKQYDRAIEMGIDIPKGLCIVGMPGCGKSLTAKGASDLFKIPLLKFDMGKIIGASYAGESDDNMTKVIRYSERFSPCILWIDEIEKAFMELNSTAGGRKEAVVITSNFLTWMQEKESPVFVIATANKIDSLPPELLRKGRFDEVFFVDFPNEEERKEILEIHLKKRLRDISNLDLDLLAKSTEGFTGVSLESIVKDSMENAFIRGAELITTQDIMEVVEHNYPQREILKPEIKEKYDVFKGNNISPASKNI</sequence>
<dbReference type="Proteomes" id="UP000183952">
    <property type="component" value="Unassembled WGS sequence"/>
</dbReference>
<dbReference type="PANTHER" id="PTHR42960">
    <property type="entry name" value="YCF46 PROTEIN"/>
    <property type="match status" value="1"/>
</dbReference>
<dbReference type="STRING" id="1121331.SAMN02745248_00769"/>
<gene>
    <name evidence="6" type="ORF">SAMN02745248_00769</name>
</gene>
<dbReference type="InterPro" id="IPR003959">
    <property type="entry name" value="ATPase_AAA_core"/>
</dbReference>
<evidence type="ECO:0000313" key="7">
    <source>
        <dbReference type="Proteomes" id="UP000183952"/>
    </source>
</evidence>
<dbReference type="PANTHER" id="PTHR42960:SF1">
    <property type="entry name" value="YCF46 PROTEIN"/>
    <property type="match status" value="1"/>
</dbReference>
<dbReference type="InterPro" id="IPR052381">
    <property type="entry name" value="AAA_domain_protein"/>
</dbReference>
<proteinExistence type="inferred from homology"/>
<evidence type="ECO:0000256" key="1">
    <source>
        <dbReference type="ARBA" id="ARBA00022741"/>
    </source>
</evidence>
<dbReference type="SUPFAM" id="SSF52540">
    <property type="entry name" value="P-loop containing nucleoside triphosphate hydrolases"/>
    <property type="match status" value="2"/>
</dbReference>
<evidence type="ECO:0000313" key="6">
    <source>
        <dbReference type="EMBL" id="SHJ70888.1"/>
    </source>
</evidence>
<comment type="similarity">
    <text evidence="3">Belongs to the AAA ATPase family. Highly divergent.</text>
</comment>
<dbReference type="Gene3D" id="1.10.8.60">
    <property type="match status" value="1"/>
</dbReference>
<protein>
    <recommendedName>
        <fullName evidence="4">Uncharacterized AAA domain-containing protein ycf46</fullName>
    </recommendedName>
</protein>
<keyword evidence="2" id="KW-0067">ATP-binding</keyword>
<dbReference type="SMART" id="SM00382">
    <property type="entry name" value="AAA"/>
    <property type="match status" value="1"/>
</dbReference>
<dbReference type="EMBL" id="FRAD01000005">
    <property type="protein sequence ID" value="SHJ70888.1"/>
    <property type="molecule type" value="Genomic_DNA"/>
</dbReference>
<keyword evidence="1" id="KW-0547">Nucleotide-binding</keyword>
<organism evidence="6 7">
    <name type="scientific">Hathewaya proteolytica DSM 3090</name>
    <dbReference type="NCBI Taxonomy" id="1121331"/>
    <lineage>
        <taxon>Bacteria</taxon>
        <taxon>Bacillati</taxon>
        <taxon>Bacillota</taxon>
        <taxon>Clostridia</taxon>
        <taxon>Eubacteriales</taxon>
        <taxon>Clostridiaceae</taxon>
        <taxon>Hathewaya</taxon>
    </lineage>
</organism>
<dbReference type="GO" id="GO:0005524">
    <property type="term" value="F:ATP binding"/>
    <property type="evidence" value="ECO:0007669"/>
    <property type="project" value="UniProtKB-KW"/>
</dbReference>
<accession>A0A1M6LI71</accession>
<dbReference type="GO" id="GO:0016887">
    <property type="term" value="F:ATP hydrolysis activity"/>
    <property type="evidence" value="ECO:0007669"/>
    <property type="project" value="InterPro"/>
</dbReference>
<dbReference type="RefSeq" id="WP_072902512.1">
    <property type="nucleotide sequence ID" value="NZ_FRAD01000005.1"/>
</dbReference>